<dbReference type="PANTHER" id="PTHR34775:SF2">
    <property type="entry name" value="OS01G0765500 PROTEIN"/>
    <property type="match status" value="1"/>
</dbReference>
<comment type="caution">
    <text evidence="3">The sequence shown here is derived from an EMBL/GenBank/DDBJ whole genome shotgun (WGS) entry which is preliminary data.</text>
</comment>
<feature type="compositionally biased region" description="Low complexity" evidence="1">
    <location>
        <begin position="582"/>
        <end position="593"/>
    </location>
</feature>
<keyword evidence="2" id="KW-0812">Transmembrane</keyword>
<evidence type="ECO:0000256" key="2">
    <source>
        <dbReference type="SAM" id="Phobius"/>
    </source>
</evidence>
<dbReference type="EMBL" id="SPHZ02000006">
    <property type="protein sequence ID" value="KAF0910537.1"/>
    <property type="molecule type" value="Genomic_DNA"/>
</dbReference>
<feature type="compositionally biased region" description="Basic and acidic residues" evidence="1">
    <location>
        <begin position="112"/>
        <end position="125"/>
    </location>
</feature>
<evidence type="ECO:0000313" key="3">
    <source>
        <dbReference type="EMBL" id="KAF0910537.1"/>
    </source>
</evidence>
<proteinExistence type="predicted"/>
<feature type="compositionally biased region" description="Basic and acidic residues" evidence="1">
    <location>
        <begin position="50"/>
        <end position="65"/>
    </location>
</feature>
<gene>
    <name evidence="3" type="ORF">E2562_002980</name>
</gene>
<name>A0A6G1DDG5_9ORYZ</name>
<dbReference type="AlphaFoldDB" id="A0A6G1DDG5"/>
<keyword evidence="2" id="KW-0472">Membrane</keyword>
<keyword evidence="2" id="KW-1133">Transmembrane helix</keyword>
<reference evidence="3 4" key="1">
    <citation type="submission" date="2019-11" db="EMBL/GenBank/DDBJ databases">
        <title>Whole genome sequence of Oryza granulata.</title>
        <authorList>
            <person name="Li W."/>
        </authorList>
    </citation>
    <scope>NUCLEOTIDE SEQUENCE [LARGE SCALE GENOMIC DNA]</scope>
    <source>
        <strain evidence="4">cv. Menghai</strain>
        <tissue evidence="3">Leaf</tissue>
    </source>
</reference>
<accession>A0A6G1DDG5</accession>
<feature type="compositionally biased region" description="Low complexity" evidence="1">
    <location>
        <begin position="140"/>
        <end position="151"/>
    </location>
</feature>
<feature type="region of interest" description="Disordered" evidence="1">
    <location>
        <begin position="581"/>
        <end position="657"/>
    </location>
</feature>
<dbReference type="PANTHER" id="PTHR34775">
    <property type="entry name" value="TRANSMEMBRANE PROTEIN"/>
    <property type="match status" value="1"/>
</dbReference>
<feature type="transmembrane region" description="Helical" evidence="2">
    <location>
        <begin position="182"/>
        <end position="199"/>
    </location>
</feature>
<protein>
    <submittedName>
        <fullName evidence="3">Uncharacterized protein</fullName>
    </submittedName>
</protein>
<sequence>MNLPKRVLLQGSPRGSPEATRRRDTESDDNVRAWSQSPRHVLAEWAASSPERKKVLGERNSEGDGRGAATPPPPQSQAKPATSPPSLSGRGEGAYDPKTNYTTPRPEFLRYNPEKRREILLRLEREAEDESSSATSGTPAVSESVSSASSARGEETERDGANNVEEEEEEVPAHRSGLARRLFLLLVAMVCTYCYIYCMNSSPFRASEMGLNFAGPTGSVHDVASVHQLDSLGLQIAHQQSEDAVQLYGPRCSPKNFMAIAAMGLADACPNVTFGEFTCQTGDIGIENAQESSEDYQLSEQAPEVIVIPSENVEQSREVASLDGNVIGDSIGTTYTADMEGEPVLVHQEEQEDHLHHSQQLASMEKVLEQENEVVDDGEGLEGDKLDRATEPWEEYADTAEAAKAVLAMVKSLWSSMKLHLMEMLPCLSVAAFVVALLKYFKRSPKGASVSTRRPEQAPALAPNPILPVFPSPQSVQQPLQLIVPKVEPPVSLEVPLLSPSHKPDLVASLKETEQLPRPKAEPSVNLDIPVQFSLPKQIGCGNRLQKIQQDDADNAVGRREIDSSRPPVVALLGEFSLVDASSSRGSSRNGSNDHAGDVPVQESSVTLRNDVVKMQKESSTIKSPSARRTKKEVEKMDAAPTPLRRSNRLLNRVTSP</sequence>
<evidence type="ECO:0000256" key="1">
    <source>
        <dbReference type="SAM" id="MobiDB-lite"/>
    </source>
</evidence>
<organism evidence="3 4">
    <name type="scientific">Oryza meyeriana var. granulata</name>
    <dbReference type="NCBI Taxonomy" id="110450"/>
    <lineage>
        <taxon>Eukaryota</taxon>
        <taxon>Viridiplantae</taxon>
        <taxon>Streptophyta</taxon>
        <taxon>Embryophyta</taxon>
        <taxon>Tracheophyta</taxon>
        <taxon>Spermatophyta</taxon>
        <taxon>Magnoliopsida</taxon>
        <taxon>Liliopsida</taxon>
        <taxon>Poales</taxon>
        <taxon>Poaceae</taxon>
        <taxon>BOP clade</taxon>
        <taxon>Oryzoideae</taxon>
        <taxon>Oryzeae</taxon>
        <taxon>Oryzinae</taxon>
        <taxon>Oryza</taxon>
        <taxon>Oryza meyeriana</taxon>
    </lineage>
</organism>
<feature type="compositionally biased region" description="Polar residues" evidence="1">
    <location>
        <begin position="76"/>
        <end position="86"/>
    </location>
</feature>
<dbReference type="Proteomes" id="UP000479710">
    <property type="component" value="Unassembled WGS sequence"/>
</dbReference>
<dbReference type="OrthoDB" id="1938687at2759"/>
<evidence type="ECO:0000313" key="4">
    <source>
        <dbReference type="Proteomes" id="UP000479710"/>
    </source>
</evidence>
<keyword evidence="4" id="KW-1185">Reference proteome</keyword>
<feature type="region of interest" description="Disordered" evidence="1">
    <location>
        <begin position="1"/>
        <end position="173"/>
    </location>
</feature>
<feature type="compositionally biased region" description="Basic and acidic residues" evidence="1">
    <location>
        <begin position="19"/>
        <end position="31"/>
    </location>
</feature>